<dbReference type="Proteomes" id="UP000315167">
    <property type="component" value="Unassembled WGS sequence"/>
</dbReference>
<accession>A0A562KW31</accession>
<comment type="caution">
    <text evidence="3">The sequence shown here is derived from an EMBL/GenBank/DDBJ whole genome shotgun (WGS) entry which is preliminary data.</text>
</comment>
<dbReference type="RefSeq" id="WP_144900631.1">
    <property type="nucleotide sequence ID" value="NZ_VLKN01000011.1"/>
</dbReference>
<feature type="region of interest" description="Disordered" evidence="1">
    <location>
        <begin position="258"/>
        <end position="309"/>
    </location>
</feature>
<evidence type="ECO:0000256" key="1">
    <source>
        <dbReference type="SAM" id="MobiDB-lite"/>
    </source>
</evidence>
<dbReference type="AlphaFoldDB" id="A0A562KW31"/>
<evidence type="ECO:0000256" key="2">
    <source>
        <dbReference type="SAM" id="Phobius"/>
    </source>
</evidence>
<proteinExistence type="predicted"/>
<feature type="region of interest" description="Disordered" evidence="1">
    <location>
        <begin position="30"/>
        <end position="174"/>
    </location>
</feature>
<feature type="region of interest" description="Disordered" evidence="1">
    <location>
        <begin position="333"/>
        <end position="379"/>
    </location>
</feature>
<gene>
    <name evidence="3" type="ORF">IP90_03152</name>
</gene>
<protein>
    <submittedName>
        <fullName evidence="3">Uncharacterized protein</fullName>
    </submittedName>
</protein>
<evidence type="ECO:0000313" key="4">
    <source>
        <dbReference type="Proteomes" id="UP000315167"/>
    </source>
</evidence>
<feature type="compositionally biased region" description="Low complexity" evidence="1">
    <location>
        <begin position="258"/>
        <end position="287"/>
    </location>
</feature>
<keyword evidence="4" id="KW-1185">Reference proteome</keyword>
<keyword evidence="2" id="KW-0812">Transmembrane</keyword>
<dbReference type="EMBL" id="VLKN01000011">
    <property type="protein sequence ID" value="TWH99413.1"/>
    <property type="molecule type" value="Genomic_DNA"/>
</dbReference>
<feature type="compositionally biased region" description="Basic and acidic residues" evidence="1">
    <location>
        <begin position="65"/>
        <end position="130"/>
    </location>
</feature>
<feature type="transmembrane region" description="Helical" evidence="2">
    <location>
        <begin position="425"/>
        <end position="448"/>
    </location>
</feature>
<keyword evidence="2" id="KW-0472">Membrane</keyword>
<reference evidence="3 4" key="1">
    <citation type="journal article" date="2015" name="Stand. Genomic Sci.">
        <title>Genomic Encyclopedia of Bacterial and Archaeal Type Strains, Phase III: the genomes of soil and plant-associated and newly described type strains.</title>
        <authorList>
            <person name="Whitman W.B."/>
            <person name="Woyke T."/>
            <person name="Klenk H.P."/>
            <person name="Zhou Y."/>
            <person name="Lilburn T.G."/>
            <person name="Beck B.J."/>
            <person name="De Vos P."/>
            <person name="Vandamme P."/>
            <person name="Eisen J.A."/>
            <person name="Garrity G."/>
            <person name="Hugenholtz P."/>
            <person name="Kyrpides N.C."/>
        </authorList>
    </citation>
    <scope>NUCLEOTIDE SEQUENCE [LARGE SCALE GENOMIC DNA]</scope>
    <source>
        <strain evidence="3 4">CGMCC 1.10821</strain>
    </source>
</reference>
<keyword evidence="2" id="KW-1133">Transmembrane helix</keyword>
<feature type="compositionally biased region" description="Polar residues" evidence="1">
    <location>
        <begin position="148"/>
        <end position="174"/>
    </location>
</feature>
<feature type="transmembrane region" description="Helical" evidence="2">
    <location>
        <begin position="460"/>
        <end position="479"/>
    </location>
</feature>
<name>A0A562KW31_9GAMM</name>
<sequence>MSTPLSHLSQLLGGLHNRHEQFVRQDPLMDQLLDGPDDSETANDPHQARLAAERRASEGQGDGNPLRHDGDGTRGEGPRGDGARNDGARGDHGRGDGVRGDGSRNDGARGDIARGEHHPRGDGPRGEGPRGEGPPRWGHVDGHGQHSRPGQANNAPSPTNTSSTGAPTYQGPGNSLLGSATSVASQLVANTLGAGAANVAQQLANTLGAPLGTAAASAANLADRAAMMAQNALHNAASAPSSLAATNTLPAATTAPLPAAATSPLNPQAALPAAARADAMPAPQRADQSATIQRNASMPASSPPPAAPAAAAVATQATISAVPLAAVPLAVPPSQSPPVDGRPSLTAAGDRGPGQARADLPTLPPGHTAEGTSPRRAVRDRDGLLPIKLSQWLAALGLGLDPKAGRPQDADAEGQGLEGSVALQWLFWALAIVGYGCLAVALVVLLPGGEGFLDETRNPAGTYALIVGLPTSLGAWWLARRMARTQAG</sequence>
<evidence type="ECO:0000313" key="3">
    <source>
        <dbReference type="EMBL" id="TWH99413.1"/>
    </source>
</evidence>
<dbReference type="OrthoDB" id="5976222at2"/>
<organism evidence="3 4">
    <name type="scientific">Luteimonas cucumeris</name>
    <dbReference type="NCBI Taxonomy" id="985012"/>
    <lineage>
        <taxon>Bacteria</taxon>
        <taxon>Pseudomonadati</taxon>
        <taxon>Pseudomonadota</taxon>
        <taxon>Gammaproteobacteria</taxon>
        <taxon>Lysobacterales</taxon>
        <taxon>Lysobacteraceae</taxon>
        <taxon>Luteimonas</taxon>
    </lineage>
</organism>